<dbReference type="AlphaFoldDB" id="A0A6A5UWL1"/>
<protein>
    <submittedName>
        <fullName evidence="7">Uncharacterized protein</fullName>
    </submittedName>
</protein>
<feature type="compositionally biased region" description="Polar residues" evidence="6">
    <location>
        <begin position="27"/>
        <end position="44"/>
    </location>
</feature>
<dbReference type="GO" id="GO:0005737">
    <property type="term" value="C:cytoplasm"/>
    <property type="evidence" value="ECO:0007669"/>
    <property type="project" value="UniProtKB-SubCell"/>
</dbReference>
<dbReference type="EMBL" id="ML976762">
    <property type="protein sequence ID" value="KAF1965417.1"/>
    <property type="molecule type" value="Genomic_DNA"/>
</dbReference>
<reference evidence="7" key="1">
    <citation type="journal article" date="2020" name="Stud. Mycol.">
        <title>101 Dothideomycetes genomes: a test case for predicting lifestyles and emergence of pathogens.</title>
        <authorList>
            <person name="Haridas S."/>
            <person name="Albert R."/>
            <person name="Binder M."/>
            <person name="Bloem J."/>
            <person name="Labutti K."/>
            <person name="Salamov A."/>
            <person name="Andreopoulos B."/>
            <person name="Baker S."/>
            <person name="Barry K."/>
            <person name="Bills G."/>
            <person name="Bluhm B."/>
            <person name="Cannon C."/>
            <person name="Castanera R."/>
            <person name="Culley D."/>
            <person name="Daum C."/>
            <person name="Ezra D."/>
            <person name="Gonzalez J."/>
            <person name="Henrissat B."/>
            <person name="Kuo A."/>
            <person name="Liang C."/>
            <person name="Lipzen A."/>
            <person name="Lutzoni F."/>
            <person name="Magnuson J."/>
            <person name="Mondo S."/>
            <person name="Nolan M."/>
            <person name="Ohm R."/>
            <person name="Pangilinan J."/>
            <person name="Park H.-J."/>
            <person name="Ramirez L."/>
            <person name="Alfaro M."/>
            <person name="Sun H."/>
            <person name="Tritt A."/>
            <person name="Yoshinaga Y."/>
            <person name="Zwiers L.-H."/>
            <person name="Turgeon B."/>
            <person name="Goodwin S."/>
            <person name="Spatafora J."/>
            <person name="Crous P."/>
            <person name="Grigoriev I."/>
        </authorList>
    </citation>
    <scope>NUCLEOTIDE SEQUENCE</scope>
    <source>
        <strain evidence="7">CBS 107.79</strain>
    </source>
</reference>
<organism evidence="7 8">
    <name type="scientific">Bimuria novae-zelandiae CBS 107.79</name>
    <dbReference type="NCBI Taxonomy" id="1447943"/>
    <lineage>
        <taxon>Eukaryota</taxon>
        <taxon>Fungi</taxon>
        <taxon>Dikarya</taxon>
        <taxon>Ascomycota</taxon>
        <taxon>Pezizomycotina</taxon>
        <taxon>Dothideomycetes</taxon>
        <taxon>Pleosporomycetidae</taxon>
        <taxon>Pleosporales</taxon>
        <taxon>Massarineae</taxon>
        <taxon>Didymosphaeriaceae</taxon>
        <taxon>Bimuria</taxon>
    </lineage>
</organism>
<evidence type="ECO:0000256" key="6">
    <source>
        <dbReference type="SAM" id="MobiDB-lite"/>
    </source>
</evidence>
<dbReference type="PANTHER" id="PTHR28081">
    <property type="entry name" value="DAMAGE-REGULATED IMPORT FACILITATOR 1-RELATED"/>
    <property type="match status" value="1"/>
</dbReference>
<keyword evidence="5" id="KW-0539">Nucleus</keyword>
<dbReference type="Proteomes" id="UP000800036">
    <property type="component" value="Unassembled WGS sequence"/>
</dbReference>
<feature type="region of interest" description="Disordered" evidence="6">
    <location>
        <begin position="27"/>
        <end position="53"/>
    </location>
</feature>
<feature type="non-terminal residue" evidence="7">
    <location>
        <position position="239"/>
    </location>
</feature>
<comment type="subcellular location">
    <subcellularLocation>
        <location evidence="2">Cytoplasm</location>
    </subcellularLocation>
    <subcellularLocation>
        <location evidence="1">Nucleus</location>
    </subcellularLocation>
</comment>
<keyword evidence="8" id="KW-1185">Reference proteome</keyword>
<dbReference type="InterPro" id="IPR013900">
    <property type="entry name" value="RNR_inhibitor"/>
</dbReference>
<dbReference type="GO" id="GO:0005634">
    <property type="term" value="C:nucleus"/>
    <property type="evidence" value="ECO:0007669"/>
    <property type="project" value="UniProtKB-SubCell"/>
</dbReference>
<name>A0A6A5UWL1_9PLEO</name>
<feature type="region of interest" description="Disordered" evidence="6">
    <location>
        <begin position="110"/>
        <end position="142"/>
    </location>
</feature>
<evidence type="ECO:0000256" key="5">
    <source>
        <dbReference type="ARBA" id="ARBA00023242"/>
    </source>
</evidence>
<sequence>MRVRKNVADGYKTHKTHKTMSLPSIQTTLGRSPNGSMTTTQEYSVNKPRDAVPTSVQHQRELLPFCGLAKIGGFAAQPITNVHLYGGSDASGERALNIFPLPAEAFTQPFGSQSSTNLSISNSSVRPPNPGNLHKRSWQDEDETPVRLSSDFLFKIPRNISDDDVPISPLSATPPNSLPQAPLRHIAQPKTKKWALRAADFNGMVIKEIDDDMDIENVEQAPATILAGNSSDFDEAEFL</sequence>
<comment type="similarity">
    <text evidence="3">Belongs to the DIF1/spd1 family.</text>
</comment>
<dbReference type="OrthoDB" id="4072855at2759"/>
<dbReference type="Pfam" id="PF08591">
    <property type="entry name" value="RNR_inhib"/>
    <property type="match status" value="1"/>
</dbReference>
<evidence type="ECO:0000256" key="1">
    <source>
        <dbReference type="ARBA" id="ARBA00004123"/>
    </source>
</evidence>
<proteinExistence type="inferred from homology"/>
<evidence type="ECO:0000313" key="8">
    <source>
        <dbReference type="Proteomes" id="UP000800036"/>
    </source>
</evidence>
<dbReference type="GO" id="GO:0008104">
    <property type="term" value="P:intracellular protein localization"/>
    <property type="evidence" value="ECO:0007669"/>
    <property type="project" value="TreeGrafter"/>
</dbReference>
<evidence type="ECO:0000256" key="3">
    <source>
        <dbReference type="ARBA" id="ARBA00005459"/>
    </source>
</evidence>
<evidence type="ECO:0000256" key="2">
    <source>
        <dbReference type="ARBA" id="ARBA00004496"/>
    </source>
</evidence>
<evidence type="ECO:0000256" key="4">
    <source>
        <dbReference type="ARBA" id="ARBA00022490"/>
    </source>
</evidence>
<evidence type="ECO:0000313" key="7">
    <source>
        <dbReference type="EMBL" id="KAF1965417.1"/>
    </source>
</evidence>
<keyword evidence="4" id="KW-0963">Cytoplasm</keyword>
<accession>A0A6A5UWL1</accession>
<dbReference type="GO" id="GO:1990846">
    <property type="term" value="F:ribonucleoside-diphosphate reductase inhibitor activity"/>
    <property type="evidence" value="ECO:0007669"/>
    <property type="project" value="TreeGrafter"/>
</dbReference>
<feature type="compositionally biased region" description="Low complexity" evidence="6">
    <location>
        <begin position="112"/>
        <end position="124"/>
    </location>
</feature>
<dbReference type="PANTHER" id="PTHR28081:SF1">
    <property type="entry name" value="DAMAGE-REGULATED IMPORT FACILITATOR 1"/>
    <property type="match status" value="1"/>
</dbReference>
<gene>
    <name evidence="7" type="ORF">BU23DRAFT_519612</name>
</gene>